<dbReference type="EMBL" id="JAIWOZ010000002">
    <property type="protein sequence ID" value="KAH6608355.1"/>
    <property type="molecule type" value="Genomic_DNA"/>
</dbReference>
<dbReference type="AlphaFoldDB" id="A0A9P8QRF1"/>
<dbReference type="Proteomes" id="UP000827724">
    <property type="component" value="Unassembled WGS sequence"/>
</dbReference>
<organism evidence="1 2">
    <name type="scientific">Trichoderma cornu-damae</name>
    <dbReference type="NCBI Taxonomy" id="654480"/>
    <lineage>
        <taxon>Eukaryota</taxon>
        <taxon>Fungi</taxon>
        <taxon>Dikarya</taxon>
        <taxon>Ascomycota</taxon>
        <taxon>Pezizomycotina</taxon>
        <taxon>Sordariomycetes</taxon>
        <taxon>Hypocreomycetidae</taxon>
        <taxon>Hypocreales</taxon>
        <taxon>Hypocreaceae</taxon>
        <taxon>Trichoderma</taxon>
    </lineage>
</organism>
<reference evidence="1" key="1">
    <citation type="submission" date="2021-08" db="EMBL/GenBank/DDBJ databases">
        <title>Chromosome-Level Trichoderma cornu-damae using Hi-C Data.</title>
        <authorList>
            <person name="Kim C.S."/>
        </authorList>
    </citation>
    <scope>NUCLEOTIDE SEQUENCE</scope>
    <source>
        <strain evidence="1">KA19-0412C</strain>
    </source>
</reference>
<sequence length="178" mass="19212">MLDNLGHALLGSSTAGLLIEHQVDDSISDQAPVLHGSLGKVGNGNLVHLGQGEVDAKSLFVERQSLGSEVDREAAVLDVLARRSIHTYRDPEISRLHVVELADNKGNEVVTLDWTFVSEATSMLLKHVRFSSAMSVTVNLAFRAGSSKQGNALRASVASIWVLARMPSVPSDLLYVER</sequence>
<keyword evidence="2" id="KW-1185">Reference proteome</keyword>
<proteinExistence type="predicted"/>
<gene>
    <name evidence="1" type="ORF">Trco_001701</name>
</gene>
<evidence type="ECO:0000313" key="1">
    <source>
        <dbReference type="EMBL" id="KAH6608355.1"/>
    </source>
</evidence>
<protein>
    <submittedName>
        <fullName evidence="1">Uncharacterized protein</fullName>
    </submittedName>
</protein>
<accession>A0A9P8QRF1</accession>
<name>A0A9P8QRF1_9HYPO</name>
<evidence type="ECO:0000313" key="2">
    <source>
        <dbReference type="Proteomes" id="UP000827724"/>
    </source>
</evidence>
<comment type="caution">
    <text evidence="1">The sequence shown here is derived from an EMBL/GenBank/DDBJ whole genome shotgun (WGS) entry which is preliminary data.</text>
</comment>